<protein>
    <recommendedName>
        <fullName evidence="8">Cytochrome c domain-containing protein</fullName>
    </recommendedName>
</protein>
<dbReference type="Gene3D" id="2.140.10.10">
    <property type="entry name" value="Quinoprotein alcohol dehydrogenase-like superfamily"/>
    <property type="match status" value="1"/>
</dbReference>
<evidence type="ECO:0000256" key="4">
    <source>
        <dbReference type="ARBA" id="ARBA00022723"/>
    </source>
</evidence>
<accession>A0A381SVY3</accession>
<keyword evidence="6" id="KW-0560">Oxidoreductase</keyword>
<dbReference type="SUPFAM" id="SSF50998">
    <property type="entry name" value="Quinoprotein alcohol dehydrogenase-like"/>
    <property type="match status" value="1"/>
</dbReference>
<organism evidence="9">
    <name type="scientific">marine metagenome</name>
    <dbReference type="NCBI Taxonomy" id="408172"/>
    <lineage>
        <taxon>unclassified sequences</taxon>
        <taxon>metagenomes</taxon>
        <taxon>ecological metagenomes</taxon>
    </lineage>
</organism>
<evidence type="ECO:0000313" key="9">
    <source>
        <dbReference type="EMBL" id="SVA08180.1"/>
    </source>
</evidence>
<keyword evidence="3" id="KW-0349">Heme</keyword>
<dbReference type="InterPro" id="IPR011047">
    <property type="entry name" value="Quinoprotein_ADH-like_sf"/>
</dbReference>
<dbReference type="GO" id="GO:0020037">
    <property type="term" value="F:heme binding"/>
    <property type="evidence" value="ECO:0007669"/>
    <property type="project" value="InterPro"/>
</dbReference>
<dbReference type="SMART" id="SM00564">
    <property type="entry name" value="PQQ"/>
    <property type="match status" value="4"/>
</dbReference>
<dbReference type="InterPro" id="IPR018391">
    <property type="entry name" value="PQQ_b-propeller_rpt"/>
</dbReference>
<dbReference type="SUPFAM" id="SSF46626">
    <property type="entry name" value="Cytochrome c"/>
    <property type="match status" value="1"/>
</dbReference>
<dbReference type="AlphaFoldDB" id="A0A381SVY3"/>
<proteinExistence type="inferred from homology"/>
<dbReference type="EMBL" id="UINC01003654">
    <property type="protein sequence ID" value="SVA08180.1"/>
    <property type="molecule type" value="Genomic_DNA"/>
</dbReference>
<dbReference type="InterPro" id="IPR009056">
    <property type="entry name" value="Cyt_c-like_dom"/>
</dbReference>
<dbReference type="InterPro" id="IPR002372">
    <property type="entry name" value="PQQ_rpt_dom"/>
</dbReference>
<dbReference type="GO" id="GO:0009055">
    <property type="term" value="F:electron transfer activity"/>
    <property type="evidence" value="ECO:0007669"/>
    <property type="project" value="InterPro"/>
</dbReference>
<reference evidence="9" key="1">
    <citation type="submission" date="2018-05" db="EMBL/GenBank/DDBJ databases">
        <authorList>
            <person name="Lanie J.A."/>
            <person name="Ng W.-L."/>
            <person name="Kazmierczak K.M."/>
            <person name="Andrzejewski T.M."/>
            <person name="Davidsen T.M."/>
            <person name="Wayne K.J."/>
            <person name="Tettelin H."/>
            <person name="Glass J.I."/>
            <person name="Rusch D."/>
            <person name="Podicherti R."/>
            <person name="Tsui H.-C.T."/>
            <person name="Winkler M.E."/>
        </authorList>
    </citation>
    <scope>NUCLEOTIDE SEQUENCE</scope>
</reference>
<evidence type="ECO:0000256" key="3">
    <source>
        <dbReference type="ARBA" id="ARBA00022617"/>
    </source>
</evidence>
<evidence type="ECO:0000256" key="7">
    <source>
        <dbReference type="ARBA" id="ARBA00023004"/>
    </source>
</evidence>
<dbReference type="GO" id="GO:0046872">
    <property type="term" value="F:metal ion binding"/>
    <property type="evidence" value="ECO:0007669"/>
    <property type="project" value="UniProtKB-KW"/>
</dbReference>
<gene>
    <name evidence="9" type="ORF">METZ01_LOCUS61034</name>
</gene>
<evidence type="ECO:0000259" key="8">
    <source>
        <dbReference type="PROSITE" id="PS51007"/>
    </source>
</evidence>
<dbReference type="Pfam" id="PF13442">
    <property type="entry name" value="Cytochrome_CBB3"/>
    <property type="match status" value="1"/>
</dbReference>
<comment type="cofactor">
    <cofactor evidence="1">
        <name>pyrroloquinoline quinone</name>
        <dbReference type="ChEBI" id="CHEBI:58442"/>
    </cofactor>
</comment>
<evidence type="ECO:0000256" key="5">
    <source>
        <dbReference type="ARBA" id="ARBA00022729"/>
    </source>
</evidence>
<keyword evidence="4" id="KW-0479">Metal-binding</keyword>
<evidence type="ECO:0000256" key="6">
    <source>
        <dbReference type="ARBA" id="ARBA00023002"/>
    </source>
</evidence>
<dbReference type="GO" id="GO:0016491">
    <property type="term" value="F:oxidoreductase activity"/>
    <property type="evidence" value="ECO:0007669"/>
    <property type="project" value="UniProtKB-KW"/>
</dbReference>
<dbReference type="Pfam" id="PF01011">
    <property type="entry name" value="PQQ"/>
    <property type="match status" value="2"/>
</dbReference>
<evidence type="ECO:0000256" key="2">
    <source>
        <dbReference type="ARBA" id="ARBA00008156"/>
    </source>
</evidence>
<comment type="similarity">
    <text evidence="2">Belongs to the bacterial PQQ dehydrogenase family.</text>
</comment>
<dbReference type="PANTHER" id="PTHR32303">
    <property type="entry name" value="QUINOPROTEIN ALCOHOL DEHYDROGENASE (CYTOCHROME C)"/>
    <property type="match status" value="1"/>
</dbReference>
<dbReference type="InterPro" id="IPR036909">
    <property type="entry name" value="Cyt_c-like_dom_sf"/>
</dbReference>
<name>A0A381SVY3_9ZZZZ</name>
<feature type="domain" description="Cytochrome c" evidence="8">
    <location>
        <begin position="49"/>
        <end position="128"/>
    </location>
</feature>
<dbReference type="PROSITE" id="PS51007">
    <property type="entry name" value="CYTC"/>
    <property type="match status" value="1"/>
</dbReference>
<dbReference type="Gene3D" id="1.10.760.10">
    <property type="entry name" value="Cytochrome c-like domain"/>
    <property type="match status" value="1"/>
</dbReference>
<keyword evidence="5" id="KW-0732">Signal</keyword>
<evidence type="ECO:0000256" key="1">
    <source>
        <dbReference type="ARBA" id="ARBA00001931"/>
    </source>
</evidence>
<sequence>MQGTSVEHYYLCRYTAKAWKQLVLRTSLSALGLIASVQSSFSDNLYNEAQAARGKKSYDQHCSNCHLMTLKGSGHAPALTGPDFLAGWDARTTAELFQYNSTSMPPGTSGSLSDAEHADIIAHIVKVNGFIPGAEELRPDSDLAINSGEAAPSSQQSWQSWSEAGVIAGKAKSKSGFINKEVQDFRPVTEQMLQQPPAGDWLSWRRTLDGQGYSPLKQITRENVDELKLAWVVAMREGSNQVTPLVHNGVMYLTHPGNLIQALDARDGELIWEYAYSYPPESKTLGGPSRNIALYENKLFMATYDAAIVAVDARTGQQLWRSVKADFTEGYTHTSGPIIGAGIVLSGINGCERFKKGGCFITGHAPDNGEELWSTSTIALSNDPNNDTWGDVPLDFRAGGDTWIPGSYDPALKLFYIGTSQAKPWVAASRDMSPLDAALYTNSTLALDPKTGKIVWYFQHVAGETIDMEVGFERVLIDIGDQKLLLTVGKDGILWKLDRRTGKFIDFTETIYQNIFESLDKTTGSVTYRSDIINAEIGDVISACPGIYGGHNWQATAYSPEAGALLIPLHQLCAEMVGRKVELAVGSGGYGGDSRSFEMPGSQGNLGKLAAIDVRSMQELWRHEQRAMFMTSVLTTAGGIAFVGDLDRYFKAFDVVSGEVLWRTRLGAALHGFPVTYSAGGKQYVAVPTGIGVFRALTAVISPDIYQPTNGHALYVFELPGPQ</sequence>
<keyword evidence="7" id="KW-0408">Iron</keyword>